<proteinExistence type="predicted"/>
<accession>A0A3S1BJX8</accession>
<evidence type="ECO:0000313" key="2">
    <source>
        <dbReference type="Proteomes" id="UP000281028"/>
    </source>
</evidence>
<dbReference type="OrthoDB" id="5502466at2"/>
<protein>
    <submittedName>
        <fullName evidence="1">Uncharacterized protein</fullName>
    </submittedName>
</protein>
<organism evidence="1 2">
    <name type="scientific">Chitinophaga solisilvae</name>
    <dbReference type="NCBI Taxonomy" id="1233460"/>
    <lineage>
        <taxon>Bacteria</taxon>
        <taxon>Pseudomonadati</taxon>
        <taxon>Bacteroidota</taxon>
        <taxon>Chitinophagia</taxon>
        <taxon>Chitinophagales</taxon>
        <taxon>Chitinophagaceae</taxon>
        <taxon>Chitinophaga</taxon>
    </lineage>
</organism>
<comment type="caution">
    <text evidence="1">The sequence shown here is derived from an EMBL/GenBank/DDBJ whole genome shotgun (WGS) entry which is preliminary data.</text>
</comment>
<name>A0A3S1BJX8_9BACT</name>
<dbReference type="Proteomes" id="UP000281028">
    <property type="component" value="Unassembled WGS sequence"/>
</dbReference>
<dbReference type="EMBL" id="RIAR02000001">
    <property type="protein sequence ID" value="NSL85828.1"/>
    <property type="molecule type" value="Genomic_DNA"/>
</dbReference>
<keyword evidence="2" id="KW-1185">Reference proteome</keyword>
<evidence type="ECO:0000313" key="1">
    <source>
        <dbReference type="EMBL" id="NSL85828.1"/>
    </source>
</evidence>
<reference evidence="1" key="1">
    <citation type="submission" date="2020-05" db="EMBL/GenBank/DDBJ databases">
        <title>Chitinophaga laudate sp. nov., isolated from a tropical peat swamp.</title>
        <authorList>
            <person name="Goh C.B.S."/>
            <person name="Lee M.S."/>
            <person name="Parimannan S."/>
            <person name="Pasbakhsh P."/>
            <person name="Yule C.M."/>
            <person name="Rajandas H."/>
            <person name="Loke S."/>
            <person name="Croft L."/>
            <person name="Tan J.B.L."/>
        </authorList>
    </citation>
    <scope>NUCLEOTIDE SEQUENCE</scope>
    <source>
        <strain evidence="1">Mgbs1</strain>
    </source>
</reference>
<dbReference type="AlphaFoldDB" id="A0A3S1BJX8"/>
<gene>
    <name evidence="1" type="ORF">ECE50_003230</name>
</gene>
<sequence length="276" mass="32728">MFDFFKKKYSNPELLAELQSRQQRWFVFLDRLEARMEELTDAGIPELQQVFKEDTDPYKRSHYHMLLGLMGQFNNMRDKANEVKEENIISFIYSAEAALPPVTSPAGSEYYRYVHDFRMACLDRYHLFDDRLNEALEALRHAAGEQDLESAYQRELAAFEKIKDQFTCKQCGGNITIPKMFFIDTYIPCPFCQSQNTFSPSTAARMVLHNARELAEQRTAELRRAYESSRPQDPVLYKKYLRAMFDEWNRIVPDMAGENEKFYQRLLEEYTFNHYK</sequence>